<proteinExistence type="predicted"/>
<accession>A0A4V0YFT8</accession>
<dbReference type="RefSeq" id="WP_129186263.1">
    <property type="nucleotide sequence ID" value="NZ_CP035493.1"/>
</dbReference>
<evidence type="ECO:0008006" key="3">
    <source>
        <dbReference type="Google" id="ProtNLM"/>
    </source>
</evidence>
<keyword evidence="2" id="KW-1185">Reference proteome</keyword>
<dbReference type="EMBL" id="CP035493">
    <property type="protein sequence ID" value="QAY68861.1"/>
    <property type="molecule type" value="Genomic_DNA"/>
</dbReference>
<protein>
    <recommendedName>
        <fullName evidence="3">SAF domain-containing protein</fullName>
    </recommendedName>
</protein>
<sequence length="218" mass="22423">MSIDTLPAPVAARLRRPSWRDPRLVVGVVLVALSVALGSWAVSAASRTTPVWAAVGALTPGDVLTADTVRAVDVRLGTGADRYVPADEPLPEGLVVTRVIGDRELVARSALGDAESLDLRSVAVEVDGALSERVRKGAVVDVWFVPEPGVGADARTPQPRQVVASVLVEQVADAGTGLVVGSTTTLHVLVPSDQLPVLLAALGDDGTIDVVPVAGRAS</sequence>
<dbReference type="Proteomes" id="UP000292118">
    <property type="component" value="Chromosome"/>
</dbReference>
<dbReference type="KEGG" id="xya:ET471_01370"/>
<dbReference type="AlphaFoldDB" id="A0A4V0YFT8"/>
<name>A0A4V0YFT8_9MICO</name>
<evidence type="ECO:0000313" key="2">
    <source>
        <dbReference type="Proteomes" id="UP000292118"/>
    </source>
</evidence>
<evidence type="ECO:0000313" key="1">
    <source>
        <dbReference type="EMBL" id="QAY68861.1"/>
    </source>
</evidence>
<dbReference type="OrthoDB" id="5192391at2"/>
<reference evidence="1 2" key="1">
    <citation type="submission" date="2019-01" db="EMBL/GenBank/DDBJ databases">
        <title>Genome sequencing of strain FW10M-9.</title>
        <authorList>
            <person name="Heo J."/>
            <person name="Kim S.-J."/>
            <person name="Kim J.-S."/>
            <person name="Hong S.-B."/>
            <person name="Kwon S.-W."/>
        </authorList>
    </citation>
    <scope>NUCLEOTIDE SEQUENCE [LARGE SCALE GENOMIC DNA]</scope>
    <source>
        <strain evidence="1 2">FW10M-9</strain>
    </source>
</reference>
<organism evidence="1 2">
    <name type="scientific">Xylanimonas protaetiae</name>
    <dbReference type="NCBI Taxonomy" id="2509457"/>
    <lineage>
        <taxon>Bacteria</taxon>
        <taxon>Bacillati</taxon>
        <taxon>Actinomycetota</taxon>
        <taxon>Actinomycetes</taxon>
        <taxon>Micrococcales</taxon>
        <taxon>Promicromonosporaceae</taxon>
        <taxon>Xylanimonas</taxon>
    </lineage>
</organism>
<gene>
    <name evidence="1" type="ORF">ET471_01370</name>
</gene>